<dbReference type="RefSeq" id="XP_047756495.1">
    <property type="nucleotide sequence ID" value="XM_047901393.1"/>
</dbReference>
<comment type="similarity">
    <text evidence="1">Belongs to the peptidase S12 family.</text>
</comment>
<dbReference type="OrthoDB" id="552049at2759"/>
<gene>
    <name evidence="4" type="ORF">CLAFUR5_02245</name>
</gene>
<organism evidence="4 5">
    <name type="scientific">Passalora fulva</name>
    <name type="common">Tomato leaf mold</name>
    <name type="synonym">Cladosporium fulvum</name>
    <dbReference type="NCBI Taxonomy" id="5499"/>
    <lineage>
        <taxon>Eukaryota</taxon>
        <taxon>Fungi</taxon>
        <taxon>Dikarya</taxon>
        <taxon>Ascomycota</taxon>
        <taxon>Pezizomycotina</taxon>
        <taxon>Dothideomycetes</taxon>
        <taxon>Dothideomycetidae</taxon>
        <taxon>Mycosphaerellales</taxon>
        <taxon>Mycosphaerellaceae</taxon>
        <taxon>Fulvia</taxon>
    </lineage>
</organism>
<dbReference type="KEGG" id="ffu:CLAFUR5_02245"/>
<dbReference type="PANTHER" id="PTHR46825:SF9">
    <property type="entry name" value="BETA-LACTAMASE-RELATED DOMAIN-CONTAINING PROTEIN"/>
    <property type="match status" value="1"/>
</dbReference>
<evidence type="ECO:0000259" key="3">
    <source>
        <dbReference type="Pfam" id="PF00144"/>
    </source>
</evidence>
<feature type="domain" description="Beta-lactamase-related" evidence="3">
    <location>
        <begin position="24"/>
        <end position="373"/>
    </location>
</feature>
<reference evidence="4" key="2">
    <citation type="journal article" date="2022" name="Microb. Genom.">
        <title>A chromosome-scale genome assembly of the tomato pathogen Cladosporium fulvum reveals a compartmentalized genome architecture and the presence of a dispensable chromosome.</title>
        <authorList>
            <person name="Zaccaron A.Z."/>
            <person name="Chen L.H."/>
            <person name="Samaras A."/>
            <person name="Stergiopoulos I."/>
        </authorList>
    </citation>
    <scope>NUCLEOTIDE SEQUENCE</scope>
    <source>
        <strain evidence="4">Race5_Kim</strain>
    </source>
</reference>
<feature type="region of interest" description="Disordered" evidence="2">
    <location>
        <begin position="1"/>
        <end position="22"/>
    </location>
</feature>
<dbReference type="GeneID" id="71982123"/>
<dbReference type="Pfam" id="PF00144">
    <property type="entry name" value="Beta-lactamase"/>
    <property type="match status" value="1"/>
</dbReference>
<dbReference type="EMBL" id="CP090163">
    <property type="protein sequence ID" value="UJO12129.1"/>
    <property type="molecule type" value="Genomic_DNA"/>
</dbReference>
<dbReference type="InterPro" id="IPR001466">
    <property type="entry name" value="Beta-lactam-related"/>
</dbReference>
<dbReference type="InterPro" id="IPR050491">
    <property type="entry name" value="AmpC-like"/>
</dbReference>
<dbReference type="SUPFAM" id="SSF56601">
    <property type="entry name" value="beta-lactamase/transpeptidase-like"/>
    <property type="match status" value="1"/>
</dbReference>
<keyword evidence="5" id="KW-1185">Reference proteome</keyword>
<dbReference type="AlphaFoldDB" id="A0A9Q8L7F9"/>
<evidence type="ECO:0000313" key="5">
    <source>
        <dbReference type="Proteomes" id="UP000756132"/>
    </source>
</evidence>
<name>A0A9Q8L7F9_PASFU</name>
<accession>A0A9Q8L7F9</accession>
<proteinExistence type="inferred from homology"/>
<dbReference type="Gene3D" id="3.40.710.10">
    <property type="entry name" value="DD-peptidase/beta-lactamase superfamily"/>
    <property type="match status" value="1"/>
</dbReference>
<protein>
    <recommendedName>
        <fullName evidence="3">Beta-lactamase-related domain-containing protein</fullName>
    </recommendedName>
</protein>
<dbReference type="Proteomes" id="UP000756132">
    <property type="component" value="Chromosome 1"/>
</dbReference>
<evidence type="ECO:0000256" key="1">
    <source>
        <dbReference type="ARBA" id="ARBA00038215"/>
    </source>
</evidence>
<dbReference type="InterPro" id="IPR012338">
    <property type="entry name" value="Beta-lactam/transpept-like"/>
</dbReference>
<evidence type="ECO:0000313" key="4">
    <source>
        <dbReference type="EMBL" id="UJO12129.1"/>
    </source>
</evidence>
<dbReference type="PANTHER" id="PTHR46825">
    <property type="entry name" value="D-ALANYL-D-ALANINE-CARBOXYPEPTIDASE/ENDOPEPTIDASE AMPH"/>
    <property type="match status" value="1"/>
</dbReference>
<sequence>MTRNTMPEPEPVSDSATSNSRPDFDALVQHQLDKHKLPGASFSLVHGKTIWSKGYGLADLSTGRDIDANITLHYSASTTKAFLTTARALYINSNANKRKPDHEKISFSTSLSKIIRDDSVLPNPFSTERVTLEDVLSMRSGMARHELAYGREEAYTPRDVVRNLRNLPVHTELRMEFEYCNTGYVAASHALEVVTGRPLVDVLREWIWEPLGMGSTFGGYDEVVARGQEGRMAKGYTWSKLPHHEDFGDGEFRAEEPMDLRPVSGAGYMISTGDDYVKWLKALLSRSDLNPITVEITKGCFSPRMICPPTGVSEAIFDGGHLLYALGWFVASYKGHRIVYHPGGLVGGGSRVLLCPSIKFGTSFLSNGFGAGERLASLQLWLLDRALGLGEKECDGFEKRKAQSRIGEDGQVQAFGIGMEPAMRDELFWFDRKDRRKVEN</sequence>
<reference evidence="4" key="1">
    <citation type="submission" date="2021-12" db="EMBL/GenBank/DDBJ databases">
        <authorList>
            <person name="Zaccaron A."/>
            <person name="Stergiopoulos I."/>
        </authorList>
    </citation>
    <scope>NUCLEOTIDE SEQUENCE</scope>
    <source>
        <strain evidence="4">Race5_Kim</strain>
    </source>
</reference>
<evidence type="ECO:0000256" key="2">
    <source>
        <dbReference type="SAM" id="MobiDB-lite"/>
    </source>
</evidence>